<dbReference type="InterPro" id="IPR001482">
    <property type="entry name" value="T2SS/T4SS_dom"/>
</dbReference>
<dbReference type="GO" id="GO:0016887">
    <property type="term" value="F:ATP hydrolysis activity"/>
    <property type="evidence" value="ECO:0007669"/>
    <property type="project" value="TreeGrafter"/>
</dbReference>
<keyword evidence="2" id="KW-0547">Nucleotide-binding</keyword>
<dbReference type="Pfam" id="PF22341">
    <property type="entry name" value="GSPE_N1E"/>
    <property type="match status" value="1"/>
</dbReference>
<evidence type="ECO:0000259" key="6">
    <source>
        <dbReference type="PROSITE" id="PS00662"/>
    </source>
</evidence>
<feature type="transmembrane region" description="Helical" evidence="5">
    <location>
        <begin position="363"/>
        <end position="386"/>
    </location>
</feature>
<dbReference type="SUPFAM" id="SSF52540">
    <property type="entry name" value="P-loop containing nucleoside triphosphate hydrolases"/>
    <property type="match status" value="1"/>
</dbReference>
<comment type="similarity">
    <text evidence="1">Belongs to the GSP E family.</text>
</comment>
<dbReference type="InterPro" id="IPR003593">
    <property type="entry name" value="AAA+_ATPase"/>
</dbReference>
<evidence type="ECO:0000256" key="5">
    <source>
        <dbReference type="SAM" id="Phobius"/>
    </source>
</evidence>
<dbReference type="Gene3D" id="3.30.300.160">
    <property type="entry name" value="Type II secretion system, protein E, N-terminal domain"/>
    <property type="match status" value="1"/>
</dbReference>
<dbReference type="EMBL" id="UGJB01000004">
    <property type="protein sequence ID" value="STQ13007.1"/>
    <property type="molecule type" value="Genomic_DNA"/>
</dbReference>
<keyword evidence="5" id="KW-0812">Transmembrane</keyword>
<evidence type="ECO:0000313" key="8">
    <source>
        <dbReference type="Proteomes" id="UP000255106"/>
    </source>
</evidence>
<evidence type="ECO:0000256" key="4">
    <source>
        <dbReference type="ARBA" id="ARBA00047206"/>
    </source>
</evidence>
<evidence type="ECO:0000256" key="3">
    <source>
        <dbReference type="ARBA" id="ARBA00022840"/>
    </source>
</evidence>
<dbReference type="Pfam" id="PF00437">
    <property type="entry name" value="T2SSE"/>
    <property type="match status" value="1"/>
</dbReference>
<dbReference type="SMART" id="SM00382">
    <property type="entry name" value="AAA"/>
    <property type="match status" value="1"/>
</dbReference>
<dbReference type="Proteomes" id="UP000255106">
    <property type="component" value="Unassembled WGS sequence"/>
</dbReference>
<dbReference type="PANTHER" id="PTHR30258">
    <property type="entry name" value="TYPE II SECRETION SYSTEM PROTEIN GSPE-RELATED"/>
    <property type="match status" value="1"/>
</dbReference>
<dbReference type="AlphaFoldDB" id="A0A377M314"/>
<keyword evidence="5" id="KW-0472">Membrane</keyword>
<keyword evidence="3" id="KW-0067">ATP-binding</keyword>
<dbReference type="GO" id="GO:0005886">
    <property type="term" value="C:plasma membrane"/>
    <property type="evidence" value="ECO:0007669"/>
    <property type="project" value="TreeGrafter"/>
</dbReference>
<dbReference type="Gene3D" id="3.40.50.300">
    <property type="entry name" value="P-loop containing nucleotide triphosphate hydrolases"/>
    <property type="match status" value="1"/>
</dbReference>
<dbReference type="CDD" id="cd01129">
    <property type="entry name" value="PulE-GspE-like"/>
    <property type="match status" value="1"/>
</dbReference>
<accession>A0A377M314</accession>
<dbReference type="SUPFAM" id="SSF160246">
    <property type="entry name" value="EspE N-terminal domain-like"/>
    <property type="match status" value="1"/>
</dbReference>
<gene>
    <name evidence="7" type="primary">gspE</name>
    <name evidence="7" type="ORF">NCTC10005_05810</name>
</gene>
<proteinExistence type="inferred from homology"/>
<keyword evidence="5" id="KW-1133">Transmembrane helix</keyword>
<dbReference type="InterPro" id="IPR037257">
    <property type="entry name" value="T2SS_E_N_sf"/>
</dbReference>
<organism evidence="7 8">
    <name type="scientific">Enterobacter cloacae</name>
    <dbReference type="NCBI Taxonomy" id="550"/>
    <lineage>
        <taxon>Bacteria</taxon>
        <taxon>Pseudomonadati</taxon>
        <taxon>Pseudomonadota</taxon>
        <taxon>Gammaproteobacteria</taxon>
        <taxon>Enterobacterales</taxon>
        <taxon>Enterobacteriaceae</taxon>
        <taxon>Enterobacter</taxon>
        <taxon>Enterobacter cloacae complex</taxon>
    </lineage>
</organism>
<evidence type="ECO:0000313" key="7">
    <source>
        <dbReference type="EMBL" id="STQ13007.1"/>
    </source>
</evidence>
<feature type="domain" description="Bacterial type II secretion system protein E" evidence="6">
    <location>
        <begin position="308"/>
        <end position="322"/>
    </location>
</feature>
<sequence>MDELTKQLCTSGFAKENGILFWNDTVYIRDDVPAFALLEMRRVLGRAFVPQTLSAEAFDEMLAKIWQQNSGVSQQLVDDMDADIDLMALTEEIPDNEDLLDNDENSPVIRLINAILGEAVKDGASDIHIETFERTLSIRFRVDGVLRPVLQPARKLAPLLVSRIKVMSKLDIAEKRLPQDGRISLRIGRKAIDVRVSTIPSQYGERVVMRLLDKSNLKPDINKLGLIDEELEKLKGLINRPHGIILVTGPTGSGKSTTLYAILSALNGHERNILTVEDPIEYELEGVGQTQVNPRVDMTFARGLRAILRQDPDVVMIGEIRDGETAQIAVQASLTGHLVMSTLHTNSAAGAITRLRDMGLESFLIGSSLLGVIASVWCVGCVRTAVPPVRWMTMKKRCLALWISHQRPSIAPLVATSAARAGIRDARAFTSFWWSTAPCVAPFMKTKMRCPLRPSCSNRPTACAKTG</sequence>
<evidence type="ECO:0000256" key="1">
    <source>
        <dbReference type="ARBA" id="ARBA00006611"/>
    </source>
</evidence>
<dbReference type="GO" id="GO:0015627">
    <property type="term" value="C:type II protein secretion system complex"/>
    <property type="evidence" value="ECO:0007669"/>
    <property type="project" value="TreeGrafter"/>
</dbReference>
<dbReference type="PROSITE" id="PS00662">
    <property type="entry name" value="T2SP_E"/>
    <property type="match status" value="1"/>
</dbReference>
<name>A0A377M314_ENTCL</name>
<dbReference type="FunFam" id="3.30.450.90:FF:000001">
    <property type="entry name" value="Type II secretion system ATPase GspE"/>
    <property type="match status" value="1"/>
</dbReference>
<dbReference type="Gene3D" id="3.30.450.90">
    <property type="match status" value="1"/>
</dbReference>
<protein>
    <recommendedName>
        <fullName evidence="4">General secretion pathway protein E</fullName>
    </recommendedName>
</protein>
<dbReference type="InterPro" id="IPR027417">
    <property type="entry name" value="P-loop_NTPase"/>
</dbReference>
<dbReference type="GO" id="GO:0015628">
    <property type="term" value="P:protein secretion by the type II secretion system"/>
    <property type="evidence" value="ECO:0007669"/>
    <property type="project" value="TreeGrafter"/>
</dbReference>
<dbReference type="PANTHER" id="PTHR30258:SF27">
    <property type="entry name" value="BACTERIOPHAGE ADSORPTION PROTEIN B-RELATED"/>
    <property type="match status" value="1"/>
</dbReference>
<dbReference type="InterPro" id="IPR054757">
    <property type="entry name" value="GSPE_N1E"/>
</dbReference>
<evidence type="ECO:0000256" key="2">
    <source>
        <dbReference type="ARBA" id="ARBA00022741"/>
    </source>
</evidence>
<dbReference type="GO" id="GO:0005524">
    <property type="term" value="F:ATP binding"/>
    <property type="evidence" value="ECO:0007669"/>
    <property type="project" value="UniProtKB-KW"/>
</dbReference>
<reference evidence="7 8" key="1">
    <citation type="submission" date="2018-06" db="EMBL/GenBank/DDBJ databases">
        <authorList>
            <consortium name="Pathogen Informatics"/>
            <person name="Doyle S."/>
        </authorList>
    </citation>
    <scope>NUCLEOTIDE SEQUENCE [LARGE SCALE GENOMIC DNA]</scope>
    <source>
        <strain evidence="7 8">NCTC10005</strain>
    </source>
</reference>